<feature type="domain" description="PAC" evidence="16">
    <location>
        <begin position="749"/>
        <end position="801"/>
    </location>
</feature>
<dbReference type="SMART" id="SM00387">
    <property type="entry name" value="HATPase_c"/>
    <property type="match status" value="1"/>
</dbReference>
<evidence type="ECO:0000256" key="3">
    <source>
        <dbReference type="ARBA" id="ARBA00004496"/>
    </source>
</evidence>
<evidence type="ECO:0000256" key="6">
    <source>
        <dbReference type="ARBA" id="ARBA00022485"/>
    </source>
</evidence>
<dbReference type="NCBIfam" id="TIGR00229">
    <property type="entry name" value="sensory_box"/>
    <property type="match status" value="5"/>
</dbReference>
<evidence type="ECO:0000256" key="5">
    <source>
        <dbReference type="ARBA" id="ARBA00017322"/>
    </source>
</evidence>
<dbReference type="PANTHER" id="PTHR44757">
    <property type="entry name" value="DIGUANYLATE CYCLASE DGCP"/>
    <property type="match status" value="1"/>
</dbReference>
<dbReference type="InterPro" id="IPR003594">
    <property type="entry name" value="HATPase_dom"/>
</dbReference>
<comment type="function">
    <text evidence="11">Member of the two-component regulatory system NreB/NreC involved in the control of dissimilatory nitrate/nitrite reduction in response to oxygen. NreB functions as a direct oxygen sensor histidine kinase which is autophosphorylated, in the absence of oxygen, probably at the conserved histidine residue, and transfers its phosphate group probably to a conserved aspartate residue of NreC. NreB/NreC activates the expression of the nitrate (narGHJI) and nitrite (nir) reductase operons, as well as the putative nitrate transporter gene narT.</text>
</comment>
<evidence type="ECO:0000256" key="13">
    <source>
        <dbReference type="SAM" id="Coils"/>
    </source>
</evidence>
<keyword evidence="8" id="KW-0479">Metal-binding</keyword>
<dbReference type="Gene3D" id="3.30.565.10">
    <property type="entry name" value="Histidine kinase-like ATPase, C-terminal domain"/>
    <property type="match status" value="1"/>
</dbReference>
<dbReference type="EMBL" id="JBGUBD010000003">
    <property type="protein sequence ID" value="MFA9477900.1"/>
    <property type="molecule type" value="Genomic_DNA"/>
</dbReference>
<name>A0ABV4U2T5_9BACT</name>
<evidence type="ECO:0000259" key="16">
    <source>
        <dbReference type="PROSITE" id="PS50113"/>
    </source>
</evidence>
<dbReference type="PRINTS" id="PR00344">
    <property type="entry name" value="BCTRLSENSOR"/>
</dbReference>
<dbReference type="Pfam" id="PF08448">
    <property type="entry name" value="PAS_4"/>
    <property type="match status" value="2"/>
</dbReference>
<comment type="subcellular location">
    <subcellularLocation>
        <location evidence="3">Cytoplasm</location>
    </subcellularLocation>
</comment>
<proteinExistence type="predicted"/>
<feature type="domain" description="PAS" evidence="15">
    <location>
        <begin position="131"/>
        <end position="201"/>
    </location>
</feature>
<dbReference type="SMART" id="SM00086">
    <property type="entry name" value="PAC"/>
    <property type="match status" value="3"/>
</dbReference>
<dbReference type="InterPro" id="IPR052155">
    <property type="entry name" value="Biofilm_reg_signaling"/>
</dbReference>
<evidence type="ECO:0000313" key="18">
    <source>
        <dbReference type="Proteomes" id="UP001575105"/>
    </source>
</evidence>
<dbReference type="PANTHER" id="PTHR44757:SF4">
    <property type="entry name" value="DIGUANYLATE CYCLASE DGCE-RELATED"/>
    <property type="match status" value="1"/>
</dbReference>
<evidence type="ECO:0000259" key="15">
    <source>
        <dbReference type="PROSITE" id="PS50112"/>
    </source>
</evidence>
<dbReference type="SMART" id="SM00091">
    <property type="entry name" value="PAS"/>
    <property type="match status" value="4"/>
</dbReference>
<organism evidence="17 18">
    <name type="scientific">Natronomicrosphaera hydrolytica</name>
    <dbReference type="NCBI Taxonomy" id="3242702"/>
    <lineage>
        <taxon>Bacteria</taxon>
        <taxon>Pseudomonadati</taxon>
        <taxon>Planctomycetota</taxon>
        <taxon>Phycisphaerae</taxon>
        <taxon>Phycisphaerales</taxon>
        <taxon>Phycisphaeraceae</taxon>
        <taxon>Natronomicrosphaera</taxon>
    </lineage>
</organism>
<dbReference type="InterPro" id="IPR036890">
    <property type="entry name" value="HATPase_C_sf"/>
</dbReference>
<dbReference type="Pfam" id="PF00989">
    <property type="entry name" value="PAS"/>
    <property type="match status" value="2"/>
</dbReference>
<dbReference type="Pfam" id="PF13188">
    <property type="entry name" value="PAS_8"/>
    <property type="match status" value="1"/>
</dbReference>
<reference evidence="17 18" key="1">
    <citation type="submission" date="2024-08" db="EMBL/GenBank/DDBJ databases">
        <title>Whole-genome sequencing of halo(alkali)philic microorganisms from hypersaline lakes.</title>
        <authorList>
            <person name="Sorokin D.Y."/>
            <person name="Merkel A.Y."/>
            <person name="Messina E."/>
            <person name="Yakimov M."/>
        </authorList>
    </citation>
    <scope>NUCLEOTIDE SEQUENCE [LARGE SCALE GENOMIC DNA]</scope>
    <source>
        <strain evidence="17 18">AB-hyl4</strain>
    </source>
</reference>
<evidence type="ECO:0000256" key="4">
    <source>
        <dbReference type="ARBA" id="ARBA00012438"/>
    </source>
</evidence>
<accession>A0ABV4U2T5</accession>
<keyword evidence="7" id="KW-0963">Cytoplasm</keyword>
<gene>
    <name evidence="17" type="ORF">ACERK3_06270</name>
</gene>
<evidence type="ECO:0000256" key="1">
    <source>
        <dbReference type="ARBA" id="ARBA00000085"/>
    </source>
</evidence>
<keyword evidence="18" id="KW-1185">Reference proteome</keyword>
<evidence type="ECO:0000256" key="9">
    <source>
        <dbReference type="ARBA" id="ARBA00023004"/>
    </source>
</evidence>
<evidence type="ECO:0000259" key="14">
    <source>
        <dbReference type="PROSITE" id="PS50109"/>
    </source>
</evidence>
<evidence type="ECO:0000256" key="8">
    <source>
        <dbReference type="ARBA" id="ARBA00022723"/>
    </source>
</evidence>
<dbReference type="Gene3D" id="3.30.450.20">
    <property type="entry name" value="PAS domain"/>
    <property type="match status" value="5"/>
</dbReference>
<dbReference type="Pfam" id="PF07730">
    <property type="entry name" value="HisKA_3"/>
    <property type="match status" value="1"/>
</dbReference>
<keyword evidence="6" id="KW-0004">4Fe-4S</keyword>
<dbReference type="EC" id="2.7.13.3" evidence="4"/>
<feature type="domain" description="PAC" evidence="16">
    <location>
        <begin position="604"/>
        <end position="658"/>
    </location>
</feature>
<feature type="domain" description="Histidine kinase" evidence="14">
    <location>
        <begin position="948"/>
        <end position="1040"/>
    </location>
</feature>
<dbReference type="CDD" id="cd00130">
    <property type="entry name" value="PAS"/>
    <property type="match status" value="2"/>
</dbReference>
<evidence type="ECO:0000256" key="7">
    <source>
        <dbReference type="ARBA" id="ARBA00022490"/>
    </source>
</evidence>
<feature type="domain" description="PAS" evidence="15">
    <location>
        <begin position="264"/>
        <end position="337"/>
    </location>
</feature>
<dbReference type="PROSITE" id="PS50113">
    <property type="entry name" value="PAC"/>
    <property type="match status" value="3"/>
</dbReference>
<comment type="cofactor">
    <cofactor evidence="2">
        <name>[4Fe-4S] cluster</name>
        <dbReference type="ChEBI" id="CHEBI:49883"/>
    </cofactor>
</comment>
<evidence type="ECO:0000313" key="17">
    <source>
        <dbReference type="EMBL" id="MFA9477900.1"/>
    </source>
</evidence>
<dbReference type="PROSITE" id="PS50109">
    <property type="entry name" value="HIS_KIN"/>
    <property type="match status" value="1"/>
</dbReference>
<dbReference type="InterPro" id="IPR013767">
    <property type="entry name" value="PAS_fold"/>
</dbReference>
<keyword evidence="10" id="KW-0411">Iron-sulfur</keyword>
<evidence type="ECO:0000256" key="12">
    <source>
        <dbReference type="ARBA" id="ARBA00030800"/>
    </source>
</evidence>
<dbReference type="SUPFAM" id="SSF55874">
    <property type="entry name" value="ATPase domain of HSP90 chaperone/DNA topoisomerase II/histidine kinase"/>
    <property type="match status" value="1"/>
</dbReference>
<comment type="caution">
    <text evidence="17">The sequence shown here is derived from an EMBL/GenBank/DDBJ whole genome shotgun (WGS) entry which is preliminary data.</text>
</comment>
<dbReference type="InterPro" id="IPR000700">
    <property type="entry name" value="PAS-assoc_C"/>
</dbReference>
<dbReference type="InterPro" id="IPR005467">
    <property type="entry name" value="His_kinase_dom"/>
</dbReference>
<dbReference type="InterPro" id="IPR004358">
    <property type="entry name" value="Sig_transdc_His_kin-like_C"/>
</dbReference>
<dbReference type="InterPro" id="IPR011712">
    <property type="entry name" value="Sig_transdc_His_kin_sub3_dim/P"/>
</dbReference>
<dbReference type="RefSeq" id="WP_425344824.1">
    <property type="nucleotide sequence ID" value="NZ_JBGUBD010000003.1"/>
</dbReference>
<evidence type="ECO:0000256" key="11">
    <source>
        <dbReference type="ARBA" id="ARBA00024827"/>
    </source>
</evidence>
<dbReference type="InterPro" id="IPR001610">
    <property type="entry name" value="PAC"/>
</dbReference>
<dbReference type="PROSITE" id="PS50112">
    <property type="entry name" value="PAS"/>
    <property type="match status" value="2"/>
</dbReference>
<dbReference type="SUPFAM" id="SSF55785">
    <property type="entry name" value="PYP-like sensor domain (PAS domain)"/>
    <property type="match status" value="5"/>
</dbReference>
<dbReference type="InterPro" id="IPR000014">
    <property type="entry name" value="PAS"/>
</dbReference>
<dbReference type="Pfam" id="PF02518">
    <property type="entry name" value="HATPase_c"/>
    <property type="match status" value="1"/>
</dbReference>
<dbReference type="InterPro" id="IPR035965">
    <property type="entry name" value="PAS-like_dom_sf"/>
</dbReference>
<keyword evidence="9" id="KW-0408">Iron</keyword>
<dbReference type="CDD" id="cd16917">
    <property type="entry name" value="HATPase_UhpB-NarQ-NarX-like"/>
    <property type="match status" value="1"/>
</dbReference>
<dbReference type="Proteomes" id="UP001575105">
    <property type="component" value="Unassembled WGS sequence"/>
</dbReference>
<keyword evidence="13" id="KW-0175">Coiled coil</keyword>
<feature type="coiled-coil region" evidence="13">
    <location>
        <begin position="789"/>
        <end position="816"/>
    </location>
</feature>
<evidence type="ECO:0000256" key="10">
    <source>
        <dbReference type="ARBA" id="ARBA00023014"/>
    </source>
</evidence>
<feature type="domain" description="PAC" evidence="16">
    <location>
        <begin position="342"/>
        <end position="394"/>
    </location>
</feature>
<dbReference type="InterPro" id="IPR013656">
    <property type="entry name" value="PAS_4"/>
</dbReference>
<evidence type="ECO:0000256" key="2">
    <source>
        <dbReference type="ARBA" id="ARBA00001966"/>
    </source>
</evidence>
<comment type="catalytic activity">
    <reaction evidence="1">
        <text>ATP + protein L-histidine = ADP + protein N-phospho-L-histidine.</text>
        <dbReference type="EC" id="2.7.13.3"/>
    </reaction>
</comment>
<protein>
    <recommendedName>
        <fullName evidence="5">Oxygen sensor histidine kinase NreB</fullName>
        <ecNumber evidence="4">2.7.13.3</ecNumber>
    </recommendedName>
    <alternativeName>
        <fullName evidence="12">Nitrogen regulation protein B</fullName>
    </alternativeName>
</protein>
<sequence>MQQQTALHVSTLEDPHTLRDLVESDPAQIATVVVGAPVENPLQWTQRLHRLDRSLSVVILAESSTINALQKALQFTPFLGEDVRCVNGEQPGTVAELVVEAAERRQRRQRFAQTAAVMNQSLSKAIAPPQIANHFSRLLDQAPIGVVTVDHQGGIYGWNRHAQQLLGASERHSLGQPLARLFASPEREQVQQYLEEAVRASALITGRTFDRSLIKGLPQFLELSAMAVEVAPGRAGAIVLLQDVTAREQALRQRDHHEEALRQQRRWFEATVMSIGDAIIATDEHGHITLMNNVAEQLTGWSLKEAVGLDSRQVFRIVNETHRKEVESPVTRVLREGRVVGLANHTILLSKDGREVPIDDSGAPIRDSHGHLVGTVLVFRDISRQRQAQRALKESEQRYRQLFESIDEAFCVLELLFDDQHKPIDYRFVEANPAFEKHTGIINGVGKTAREIIPNLEEHWIEIYGRVAVTGQATRFTQGSEAMGRWFNVYAFRVGDPQERKVALLFTDITQQKRAEQEGERLFREVQLEQERLAEIFQYAPSFMCIVHGPDHVFERANEWYQQLVGKRELIGRAVRDVFPDLAGQGFFELLDHVYKTGETYVGQDMRVVLQRESGEIEQRWLDFVYQPLRDADGTITGIFTQGVDLTERKKAEDALRESERQQRARAEEFKALMDAVPAVVFVAHDPEGKRITGSRYAHEFLRLPPDANLSKTADAPQRPAHFRVCKGGVELPGEQLPVQRAARGEPVSEDEIEVHFDDGTVRHLLGNATPLYDEHGQVRGALAAMVDITQRKQAEQQLQRLNQTLEQRVAERTAEVERRVSQLRAMAAELSRVEQRERRRLAEILHDNLQQLLAAGRMQLSMLVGRIEEPKLRDSLRHVEDLLAQSIETSRSLTAELSPRILYEGTLADAIKWLARWMRDNYELHVELKINESISPADEQLRVMVFQSVRELLFNAAKHSGVHQAEVYLDRADEKYLQIRVADRGRGFDQDVVFESHHDDSGFGLFNVRERVELLDGKMTVDSQPEKGTTITLLLPLQPTEVETP</sequence>